<dbReference type="PROSITE" id="PS50082">
    <property type="entry name" value="WD_REPEATS_2"/>
    <property type="match status" value="6"/>
</dbReference>
<accession>A0A7S4KFP9</accession>
<name>A0A7S4KFP9_9EUKA</name>
<evidence type="ECO:0008006" key="5">
    <source>
        <dbReference type="Google" id="ProtNLM"/>
    </source>
</evidence>
<evidence type="ECO:0000256" key="2">
    <source>
        <dbReference type="ARBA" id="ARBA00022737"/>
    </source>
</evidence>
<evidence type="ECO:0000256" key="3">
    <source>
        <dbReference type="PROSITE-ProRule" id="PRU00221"/>
    </source>
</evidence>
<dbReference type="SUPFAM" id="SSF50998">
    <property type="entry name" value="Quinoprotein alcohol dehydrogenase-like"/>
    <property type="match status" value="1"/>
</dbReference>
<dbReference type="GO" id="GO:0030864">
    <property type="term" value="C:cortical actin cytoskeleton"/>
    <property type="evidence" value="ECO:0007669"/>
    <property type="project" value="TreeGrafter"/>
</dbReference>
<dbReference type="GO" id="GO:0051015">
    <property type="term" value="F:actin filament binding"/>
    <property type="evidence" value="ECO:0007669"/>
    <property type="project" value="TreeGrafter"/>
</dbReference>
<dbReference type="PANTHER" id="PTHR19856:SF0">
    <property type="entry name" value="WD REPEAT-CONTAINING PROTEIN 1"/>
    <property type="match status" value="1"/>
</dbReference>
<dbReference type="InterPro" id="IPR015943">
    <property type="entry name" value="WD40/YVTN_repeat-like_dom_sf"/>
</dbReference>
<feature type="repeat" description="WD" evidence="3">
    <location>
        <begin position="484"/>
        <end position="525"/>
    </location>
</feature>
<sequence length="602" mass="65765">MAAVATYSVPYKKNFYASLPSTTRGLPVHLGGDPKGKNILYCTGNSVVIRDLSNPLICDQYTEHQTAPTVARYAPSGYYIASGDSSGTVRIWDCVGADRICKLEVNVIFGAITDISWSPDSKRLCVVGDGKEKYGRVFFAETGASVGEISGASKKLTTCDMKQTRPFRLITGSEDNSVQWLEGPPFKWKKNLTDHTRFVNCVRFNAPGTVFASAGQDKQVFLYDGKTGDKKGQLPQEHKMGVYSLSWNADGTQLLTCSGDKSVKLWDVEAQQCVSTFQFPNHLDYMQMGVLWQGDYMVSLGLNGHLTYLDKNKPDTPQQVLKGHNKFITSMSYDKANNNMYTGCYDATVTRWNVDTGATEILPGKGHTNQINGMSVQGDKLVTCAMDDSFRVTPLAGEYGDSTSVDSPAMDCSAGSGDLAVSATMKSVYLFRGQKEVSKVSVGYSPKCTAINPASNIAVVGGGDDFKVHVYSLGGDSLKEVNVLERHTRQVTSASFSPDGKYLATGDQKNEIIIWSTSDWSIVEQGWCFHTGSVKSLAWSPNSQRLASGSLDQCVIVWSITERKTRIRIPNAHRGGTNVVTWIDDKTVASAGQDCAWKSWDV</sequence>
<gene>
    <name evidence="4" type="ORF">NAES01612_LOCUS6240</name>
</gene>
<dbReference type="GO" id="GO:0030042">
    <property type="term" value="P:actin filament depolymerization"/>
    <property type="evidence" value="ECO:0007669"/>
    <property type="project" value="TreeGrafter"/>
</dbReference>
<reference evidence="4" key="1">
    <citation type="submission" date="2021-01" db="EMBL/GenBank/DDBJ databases">
        <authorList>
            <person name="Corre E."/>
            <person name="Pelletier E."/>
            <person name="Niang G."/>
            <person name="Scheremetjew M."/>
            <person name="Finn R."/>
            <person name="Kale V."/>
            <person name="Holt S."/>
            <person name="Cochrane G."/>
            <person name="Meng A."/>
            <person name="Brown T."/>
            <person name="Cohen L."/>
        </authorList>
    </citation>
    <scope>NUCLEOTIDE SEQUENCE</scope>
    <source>
        <strain evidence="4">SoJaBio B1-5/56/2</strain>
    </source>
</reference>
<feature type="repeat" description="WD" evidence="3">
    <location>
        <begin position="530"/>
        <end position="568"/>
    </location>
</feature>
<keyword evidence="1 3" id="KW-0853">WD repeat</keyword>
<dbReference type="PRINTS" id="PR00320">
    <property type="entry name" value="GPROTEINBRPT"/>
</dbReference>
<dbReference type="InterPro" id="IPR020472">
    <property type="entry name" value="WD40_PAC1"/>
</dbReference>
<proteinExistence type="predicted"/>
<dbReference type="Pfam" id="PF00400">
    <property type="entry name" value="WD40"/>
    <property type="match status" value="6"/>
</dbReference>
<dbReference type="CDD" id="cd00200">
    <property type="entry name" value="WD40"/>
    <property type="match status" value="2"/>
</dbReference>
<dbReference type="EMBL" id="HBKR01009398">
    <property type="protein sequence ID" value="CAE2293548.1"/>
    <property type="molecule type" value="Transcribed_RNA"/>
</dbReference>
<dbReference type="Gene3D" id="2.130.10.10">
    <property type="entry name" value="YVTN repeat-like/Quinoprotein amine dehydrogenase"/>
    <property type="match status" value="2"/>
</dbReference>
<evidence type="ECO:0000256" key="1">
    <source>
        <dbReference type="ARBA" id="ARBA00022574"/>
    </source>
</evidence>
<evidence type="ECO:0000313" key="4">
    <source>
        <dbReference type="EMBL" id="CAE2293548.1"/>
    </source>
</evidence>
<feature type="repeat" description="WD" evidence="3">
    <location>
        <begin position="235"/>
        <end position="276"/>
    </location>
</feature>
<feature type="repeat" description="WD" evidence="3">
    <location>
        <begin position="61"/>
        <end position="93"/>
    </location>
</feature>
<feature type="repeat" description="WD" evidence="3">
    <location>
        <begin position="321"/>
        <end position="362"/>
    </location>
</feature>
<dbReference type="PROSITE" id="PS00678">
    <property type="entry name" value="WD_REPEATS_1"/>
    <property type="match status" value="2"/>
</dbReference>
<dbReference type="FunFam" id="2.130.10.10:FF:000167">
    <property type="entry name" value="Actin-interacting protein 1"/>
    <property type="match status" value="1"/>
</dbReference>
<dbReference type="SMART" id="SM00320">
    <property type="entry name" value="WD40"/>
    <property type="match status" value="11"/>
</dbReference>
<feature type="repeat" description="WD" evidence="3">
    <location>
        <begin position="192"/>
        <end position="233"/>
    </location>
</feature>
<dbReference type="InterPro" id="IPR011047">
    <property type="entry name" value="Quinoprotein_ADH-like_sf"/>
</dbReference>
<dbReference type="InterPro" id="IPR019775">
    <property type="entry name" value="WD40_repeat_CS"/>
</dbReference>
<protein>
    <recommendedName>
        <fullName evidence="5">Anaphase-promoting complex subunit 4 WD40 domain-containing protein</fullName>
    </recommendedName>
</protein>
<dbReference type="FunFam" id="2.130.10.10:FF:000102">
    <property type="entry name" value="Actin-interacting protein 1"/>
    <property type="match status" value="1"/>
</dbReference>
<dbReference type="PROSITE" id="PS50294">
    <property type="entry name" value="WD_REPEATS_REGION"/>
    <property type="match status" value="5"/>
</dbReference>
<keyword evidence="2" id="KW-0677">Repeat</keyword>
<dbReference type="PANTHER" id="PTHR19856">
    <property type="entry name" value="WD-REPEATCONTAINING PROTEIN WDR1"/>
    <property type="match status" value="1"/>
</dbReference>
<dbReference type="InterPro" id="IPR001680">
    <property type="entry name" value="WD40_rpt"/>
</dbReference>
<organism evidence="4">
    <name type="scientific">Paramoeba aestuarina</name>
    <dbReference type="NCBI Taxonomy" id="180227"/>
    <lineage>
        <taxon>Eukaryota</taxon>
        <taxon>Amoebozoa</taxon>
        <taxon>Discosea</taxon>
        <taxon>Flabellinia</taxon>
        <taxon>Dactylopodida</taxon>
        <taxon>Paramoebidae</taxon>
        <taxon>Paramoeba</taxon>
    </lineage>
</organism>
<dbReference type="AlphaFoldDB" id="A0A7S4KFP9"/>